<dbReference type="EMBL" id="BBML01000005">
    <property type="protein sequence ID" value="GAK97416.1"/>
    <property type="molecule type" value="Genomic_DNA"/>
</dbReference>
<evidence type="ECO:0000256" key="1">
    <source>
        <dbReference type="SAM" id="Coils"/>
    </source>
</evidence>
<reference evidence="2" key="1">
    <citation type="journal article" date="2014" name="Genome Announc.">
        <title>Draft Genome Sequences of Marine Flavobacterium Nonlabens Strains NR17, NR24, NR27, NR32, NR33, and Ara13.</title>
        <authorList>
            <person name="Nakanishi M."/>
            <person name="Meirelles P."/>
            <person name="Suzuki R."/>
            <person name="Takatani N."/>
            <person name="Mino S."/>
            <person name="Suda W."/>
            <person name="Oshima K."/>
            <person name="Hattori M."/>
            <person name="Ohkuma M."/>
            <person name="Hosokawa M."/>
            <person name="Miyashita K."/>
            <person name="Thompson F.L."/>
            <person name="Niwa A."/>
            <person name="Sawabe T."/>
            <person name="Sawabe T."/>
        </authorList>
    </citation>
    <scope>NUCLEOTIDE SEQUENCE [LARGE SCALE GENOMIC DNA]</scope>
    <source>
        <strain evidence="2">JCM 19294</strain>
    </source>
</reference>
<dbReference type="Proteomes" id="UP000029221">
    <property type="component" value="Unassembled WGS sequence"/>
</dbReference>
<keyword evidence="1" id="KW-0175">Coiled coil</keyword>
<sequence>MFGLFKKKTEKEKLQQEYARLMKEYHKLSTTNRAASDAAFKKADDIARKLDALK</sequence>
<feature type="coiled-coil region" evidence="1">
    <location>
        <begin position="4"/>
        <end position="31"/>
    </location>
</feature>
<accession>A0A090QPK4</accession>
<dbReference type="InterPro" id="IPR045493">
    <property type="entry name" value="DUF6435"/>
</dbReference>
<name>A0A090QPK4_9FLAO</name>
<gene>
    <name evidence="2" type="ORF">JCM19294_1462</name>
</gene>
<organism evidence="2 3">
    <name type="scientific">Nonlabens tegetincola</name>
    <dbReference type="NCBI Taxonomy" id="323273"/>
    <lineage>
        <taxon>Bacteria</taxon>
        <taxon>Pseudomonadati</taxon>
        <taxon>Bacteroidota</taxon>
        <taxon>Flavobacteriia</taxon>
        <taxon>Flavobacteriales</taxon>
        <taxon>Flavobacteriaceae</taxon>
        <taxon>Nonlabens</taxon>
    </lineage>
</organism>
<protein>
    <recommendedName>
        <fullName evidence="4">Lacal_2735 family protein</fullName>
    </recommendedName>
</protein>
<evidence type="ECO:0000313" key="3">
    <source>
        <dbReference type="Proteomes" id="UP000029221"/>
    </source>
</evidence>
<dbReference type="NCBIfam" id="NF033487">
    <property type="entry name" value="Lacal_2735_fam"/>
    <property type="match status" value="1"/>
</dbReference>
<evidence type="ECO:0000313" key="2">
    <source>
        <dbReference type="EMBL" id="GAK97416.1"/>
    </source>
</evidence>
<comment type="caution">
    <text evidence="2">The sequence shown here is derived from an EMBL/GenBank/DDBJ whole genome shotgun (WGS) entry which is preliminary data.</text>
</comment>
<evidence type="ECO:0008006" key="4">
    <source>
        <dbReference type="Google" id="ProtNLM"/>
    </source>
</evidence>
<keyword evidence="3" id="KW-1185">Reference proteome</keyword>
<dbReference type="AlphaFoldDB" id="A0A090QPK4"/>
<proteinExistence type="predicted"/>
<dbReference type="RefSeq" id="WP_042279021.1">
    <property type="nucleotide sequence ID" value="NZ_BBML01000005.1"/>
</dbReference>
<dbReference type="eggNOG" id="ENOG5033BNC">
    <property type="taxonomic scope" value="Bacteria"/>
</dbReference>